<name>A0A4P2Q8D9_SORCE</name>
<evidence type="ECO:0008006" key="4">
    <source>
        <dbReference type="Google" id="ProtNLM"/>
    </source>
</evidence>
<dbReference type="PANTHER" id="PTHR12993:SF11">
    <property type="entry name" value="N-ACETYLGLUCOSAMINYL-PHOSPHATIDYLINOSITOL DE-N-ACETYLASE"/>
    <property type="match status" value="1"/>
</dbReference>
<dbReference type="SUPFAM" id="SSF102588">
    <property type="entry name" value="LmbE-like"/>
    <property type="match status" value="1"/>
</dbReference>
<dbReference type="PANTHER" id="PTHR12993">
    <property type="entry name" value="N-ACETYLGLUCOSAMINYL-PHOSPHATIDYLINOSITOL DE-N-ACETYLASE-RELATED"/>
    <property type="match status" value="1"/>
</dbReference>
<protein>
    <recommendedName>
        <fullName evidence="4">PIG-L family deacetylase</fullName>
    </recommendedName>
</protein>
<dbReference type="AlphaFoldDB" id="A0A4P2Q8D9"/>
<proteinExistence type="predicted"/>
<dbReference type="Pfam" id="PF02585">
    <property type="entry name" value="PIG-L"/>
    <property type="match status" value="1"/>
</dbReference>
<feature type="region of interest" description="Disordered" evidence="1">
    <location>
        <begin position="1"/>
        <end position="22"/>
    </location>
</feature>
<evidence type="ECO:0000313" key="2">
    <source>
        <dbReference type="EMBL" id="AUX25466.1"/>
    </source>
</evidence>
<reference evidence="2 3" key="1">
    <citation type="submission" date="2015-09" db="EMBL/GenBank/DDBJ databases">
        <title>Sorangium comparison.</title>
        <authorList>
            <person name="Zaburannyi N."/>
            <person name="Bunk B."/>
            <person name="Overmann J."/>
            <person name="Mueller R."/>
        </authorList>
    </citation>
    <scope>NUCLEOTIDE SEQUENCE [LARGE SCALE GENOMIC DNA]</scope>
    <source>
        <strain evidence="2 3">So ceGT47</strain>
    </source>
</reference>
<dbReference type="GO" id="GO:0016811">
    <property type="term" value="F:hydrolase activity, acting on carbon-nitrogen (but not peptide) bonds, in linear amides"/>
    <property type="evidence" value="ECO:0007669"/>
    <property type="project" value="TreeGrafter"/>
</dbReference>
<dbReference type="InterPro" id="IPR024078">
    <property type="entry name" value="LmbE-like_dom_sf"/>
</dbReference>
<sequence>MRPAALRQRGGPTTPAPASRPYAWLSSGPAPRCLVVVAHPDDETIGLGARLGRLDPVEVVHVTDGAPHDRRFLPPGLAGVGRERYMALRREELARALAIGRPSAPRLRCLGAADQEAIEEAPRLARELLDLFERARPEVVITHPYEGGHPDHDAAALAVHAAALLARRDGAAAPRIVEAASYHAAPGHLVVGEFLPHPGALEEVALRLSDEEAARKRAMLACFVSQRETLAPFGAEIERFRPAPAYDFRRPPHEGTLHYERLAFPIDGARFRELAAGALARLGLGRAPCL</sequence>
<dbReference type="EMBL" id="CP012670">
    <property type="protein sequence ID" value="AUX25466.1"/>
    <property type="molecule type" value="Genomic_DNA"/>
</dbReference>
<dbReference type="OrthoDB" id="128519at2"/>
<evidence type="ECO:0000313" key="3">
    <source>
        <dbReference type="Proteomes" id="UP000295781"/>
    </source>
</evidence>
<evidence type="ECO:0000256" key="1">
    <source>
        <dbReference type="SAM" id="MobiDB-lite"/>
    </source>
</evidence>
<accession>A0A4P2Q8D9</accession>
<dbReference type="RefSeq" id="WP_129352401.1">
    <property type="nucleotide sequence ID" value="NZ_CP012670.1"/>
</dbReference>
<dbReference type="Gene3D" id="3.40.50.10320">
    <property type="entry name" value="LmbE-like"/>
    <property type="match status" value="1"/>
</dbReference>
<dbReference type="InterPro" id="IPR003737">
    <property type="entry name" value="GlcNAc_PI_deacetylase-related"/>
</dbReference>
<organism evidence="2 3">
    <name type="scientific">Sorangium cellulosum</name>
    <name type="common">Polyangium cellulosum</name>
    <dbReference type="NCBI Taxonomy" id="56"/>
    <lineage>
        <taxon>Bacteria</taxon>
        <taxon>Pseudomonadati</taxon>
        <taxon>Myxococcota</taxon>
        <taxon>Polyangia</taxon>
        <taxon>Polyangiales</taxon>
        <taxon>Polyangiaceae</taxon>
        <taxon>Sorangium</taxon>
    </lineage>
</organism>
<dbReference type="Proteomes" id="UP000295781">
    <property type="component" value="Chromosome"/>
</dbReference>
<gene>
    <name evidence="2" type="ORF">SOCEGT47_060130</name>
</gene>